<keyword evidence="2" id="KW-1185">Reference proteome</keyword>
<evidence type="ECO:0008006" key="3">
    <source>
        <dbReference type="Google" id="ProtNLM"/>
    </source>
</evidence>
<comment type="caution">
    <text evidence="1">The sequence shown here is derived from an EMBL/GenBank/DDBJ whole genome shotgun (WGS) entry which is preliminary data.</text>
</comment>
<dbReference type="AlphaFoldDB" id="A0AAW2GG17"/>
<organism evidence="1 2">
    <name type="scientific">Cardiocondyla obscurior</name>
    <dbReference type="NCBI Taxonomy" id="286306"/>
    <lineage>
        <taxon>Eukaryota</taxon>
        <taxon>Metazoa</taxon>
        <taxon>Ecdysozoa</taxon>
        <taxon>Arthropoda</taxon>
        <taxon>Hexapoda</taxon>
        <taxon>Insecta</taxon>
        <taxon>Pterygota</taxon>
        <taxon>Neoptera</taxon>
        <taxon>Endopterygota</taxon>
        <taxon>Hymenoptera</taxon>
        <taxon>Apocrita</taxon>
        <taxon>Aculeata</taxon>
        <taxon>Formicoidea</taxon>
        <taxon>Formicidae</taxon>
        <taxon>Myrmicinae</taxon>
        <taxon>Cardiocondyla</taxon>
    </lineage>
</organism>
<evidence type="ECO:0000313" key="2">
    <source>
        <dbReference type="Proteomes" id="UP001430953"/>
    </source>
</evidence>
<name>A0AAW2GG17_9HYME</name>
<dbReference type="EMBL" id="JADYXP020000004">
    <property type="protein sequence ID" value="KAL0125367.1"/>
    <property type="molecule type" value="Genomic_DNA"/>
</dbReference>
<gene>
    <name evidence="1" type="ORF">PUN28_004479</name>
</gene>
<proteinExistence type="predicted"/>
<evidence type="ECO:0000313" key="1">
    <source>
        <dbReference type="EMBL" id="KAL0125367.1"/>
    </source>
</evidence>
<dbReference type="Proteomes" id="UP001430953">
    <property type="component" value="Unassembled WGS sequence"/>
</dbReference>
<protein>
    <recommendedName>
        <fullName evidence="3">Secreted protein</fullName>
    </recommendedName>
</protein>
<sequence length="69" mass="7583">MPAISMLSCCCHFCRWRVSSILFSCSSESDSSFLVCSISKCSLISSSFGVIFIKDVRDLSRSIFSCSPP</sequence>
<reference evidence="1 2" key="1">
    <citation type="submission" date="2023-03" db="EMBL/GenBank/DDBJ databases">
        <title>High recombination rates correlate with genetic variation in Cardiocondyla obscurior ants.</title>
        <authorList>
            <person name="Errbii M."/>
        </authorList>
    </citation>
    <scope>NUCLEOTIDE SEQUENCE [LARGE SCALE GENOMIC DNA]</scope>
    <source>
        <strain evidence="1">Alpha-2009</strain>
        <tissue evidence="1">Whole body</tissue>
    </source>
</reference>
<accession>A0AAW2GG17</accession>